<organism evidence="2 3">
    <name type="scientific">Chitinophaga terrae</name>
    <name type="common">ex Kim and Jung 2007</name>
    <dbReference type="NCBI Taxonomy" id="408074"/>
    <lineage>
        <taxon>Bacteria</taxon>
        <taxon>Pseudomonadati</taxon>
        <taxon>Bacteroidota</taxon>
        <taxon>Chitinophagia</taxon>
        <taxon>Chitinophagales</taxon>
        <taxon>Chitinophagaceae</taxon>
        <taxon>Chitinophaga</taxon>
    </lineage>
</organism>
<dbReference type="AlphaFoldDB" id="A0A1H4AST9"/>
<evidence type="ECO:0000256" key="1">
    <source>
        <dbReference type="SAM" id="MobiDB-lite"/>
    </source>
</evidence>
<evidence type="ECO:0000313" key="2">
    <source>
        <dbReference type="EMBL" id="SEA38959.1"/>
    </source>
</evidence>
<dbReference type="InterPro" id="IPR011463">
    <property type="entry name" value="DUF1569"/>
</dbReference>
<protein>
    <recommendedName>
        <fullName evidence="4">DUF1569 domain-containing protein</fullName>
    </recommendedName>
</protein>
<dbReference type="InterPro" id="IPR034660">
    <property type="entry name" value="DinB/YfiT-like"/>
</dbReference>
<dbReference type="Proteomes" id="UP000199656">
    <property type="component" value="Unassembled WGS sequence"/>
</dbReference>
<sequence>MKDDSPLRRNTPTAPGLAIKETNGNVANQKATWISLLREYEQFPEYQFIHPFFGKMTREQIGRMAFKHADHHLRQFGC</sequence>
<name>A0A1H4AST9_9BACT</name>
<dbReference type="Gene3D" id="1.20.120.450">
    <property type="entry name" value="dinb family like domain"/>
    <property type="match status" value="1"/>
</dbReference>
<keyword evidence="3" id="KW-1185">Reference proteome</keyword>
<evidence type="ECO:0008006" key="4">
    <source>
        <dbReference type="Google" id="ProtNLM"/>
    </source>
</evidence>
<reference evidence="3" key="1">
    <citation type="submission" date="2016-10" db="EMBL/GenBank/DDBJ databases">
        <authorList>
            <person name="Varghese N."/>
            <person name="Submissions S."/>
        </authorList>
    </citation>
    <scope>NUCLEOTIDE SEQUENCE [LARGE SCALE GENOMIC DNA]</scope>
    <source>
        <strain evidence="3">DSM 23920</strain>
    </source>
</reference>
<gene>
    <name evidence="2" type="ORF">SAMN05660909_01752</name>
</gene>
<evidence type="ECO:0000313" key="3">
    <source>
        <dbReference type="Proteomes" id="UP000199656"/>
    </source>
</evidence>
<dbReference type="RefSeq" id="WP_211117693.1">
    <property type="nucleotide sequence ID" value="NZ_BKAT01000009.1"/>
</dbReference>
<dbReference type="EMBL" id="FNRL01000006">
    <property type="protein sequence ID" value="SEA38959.1"/>
    <property type="molecule type" value="Genomic_DNA"/>
</dbReference>
<feature type="region of interest" description="Disordered" evidence="1">
    <location>
        <begin position="1"/>
        <end position="22"/>
    </location>
</feature>
<accession>A0A1H4AST9</accession>
<dbReference type="STRING" id="408074.SAMN05660909_01752"/>
<proteinExistence type="predicted"/>
<dbReference type="Pfam" id="PF07606">
    <property type="entry name" value="DUF1569"/>
    <property type="match status" value="1"/>
</dbReference>